<name>A0A2A8CYY0_9BACT</name>
<keyword evidence="3" id="KW-1185">Reference proteome</keyword>
<feature type="transmembrane region" description="Helical" evidence="1">
    <location>
        <begin position="79"/>
        <end position="99"/>
    </location>
</feature>
<evidence type="ECO:0008006" key="4">
    <source>
        <dbReference type="Google" id="ProtNLM"/>
    </source>
</evidence>
<dbReference type="OrthoDB" id="2112507at2"/>
<gene>
    <name evidence="2" type="ORF">CRI94_09885</name>
</gene>
<keyword evidence="1" id="KW-1133">Transmembrane helix</keyword>
<evidence type="ECO:0000256" key="1">
    <source>
        <dbReference type="SAM" id="Phobius"/>
    </source>
</evidence>
<dbReference type="RefSeq" id="WP_098075531.1">
    <property type="nucleotide sequence ID" value="NZ_PDEQ01000004.1"/>
</dbReference>
<accession>A0A2A8CYY0</accession>
<organism evidence="2 3">
    <name type="scientific">Longibacter salinarum</name>
    <dbReference type="NCBI Taxonomy" id="1850348"/>
    <lineage>
        <taxon>Bacteria</taxon>
        <taxon>Pseudomonadati</taxon>
        <taxon>Rhodothermota</taxon>
        <taxon>Rhodothermia</taxon>
        <taxon>Rhodothermales</taxon>
        <taxon>Salisaetaceae</taxon>
        <taxon>Longibacter</taxon>
    </lineage>
</organism>
<dbReference type="EMBL" id="PDEQ01000004">
    <property type="protein sequence ID" value="PEN13608.1"/>
    <property type="molecule type" value="Genomic_DNA"/>
</dbReference>
<evidence type="ECO:0000313" key="3">
    <source>
        <dbReference type="Proteomes" id="UP000220102"/>
    </source>
</evidence>
<dbReference type="Proteomes" id="UP000220102">
    <property type="component" value="Unassembled WGS sequence"/>
</dbReference>
<keyword evidence="1" id="KW-0472">Membrane</keyword>
<reference evidence="2 3" key="1">
    <citation type="submission" date="2017-10" db="EMBL/GenBank/DDBJ databases">
        <title>Draft genome of Longibacter Salinarum.</title>
        <authorList>
            <person name="Goh K.M."/>
            <person name="Shamsir M.S."/>
            <person name="Lim S.W."/>
        </authorList>
    </citation>
    <scope>NUCLEOTIDE SEQUENCE [LARGE SCALE GENOMIC DNA]</scope>
    <source>
        <strain evidence="2 3">KCTC 52045</strain>
    </source>
</reference>
<feature type="transmembrane region" description="Helical" evidence="1">
    <location>
        <begin position="130"/>
        <end position="150"/>
    </location>
</feature>
<keyword evidence="1" id="KW-0812">Transmembrane</keyword>
<feature type="transmembrane region" description="Helical" evidence="1">
    <location>
        <begin position="12"/>
        <end position="33"/>
    </location>
</feature>
<comment type="caution">
    <text evidence="2">The sequence shown here is derived from an EMBL/GenBank/DDBJ whole genome shotgun (WGS) entry which is preliminary data.</text>
</comment>
<sequence length="239" mass="24832">MDLSILFEPARLIFTIPMLVSFAFGALALVGLFDFDGLDLDLDADADVDLDAGVDIDADVDLDADLDADADAGNSGGSFLQLLGLGYVPITLSIVLLGFTFGWTGHLLTSLFGSSVAATVGSGLATTGVLAVPAVVAAVGITAPLSRLFAPLFRDYGKATQTHELVGKTAVLTTGSVSPSFGSASVRVPGRGPIDISVRVDPSDVEKADALKYGERVLIYDYDSDKGVYFVAPHASEDR</sequence>
<proteinExistence type="predicted"/>
<dbReference type="AlphaFoldDB" id="A0A2A8CYY0"/>
<evidence type="ECO:0000313" key="2">
    <source>
        <dbReference type="EMBL" id="PEN13608.1"/>
    </source>
</evidence>
<protein>
    <recommendedName>
        <fullName evidence="4">DUF1449 domain-containing protein</fullName>
    </recommendedName>
</protein>